<feature type="chain" id="PRO_5036212252" description="CRAL-TRIO domain-containing protein" evidence="1">
    <location>
        <begin position="21"/>
        <end position="499"/>
    </location>
</feature>
<dbReference type="InterPro" id="IPR036273">
    <property type="entry name" value="CRAL/TRIO_N_dom_sf"/>
</dbReference>
<dbReference type="InterPro" id="IPR011074">
    <property type="entry name" value="CRAL/TRIO_N_dom"/>
</dbReference>
<dbReference type="Pfam" id="PF00650">
    <property type="entry name" value="CRAL_TRIO"/>
    <property type="match status" value="1"/>
</dbReference>
<feature type="domain" description="PH" evidence="2">
    <location>
        <begin position="92"/>
        <end position="185"/>
    </location>
</feature>
<dbReference type="SMART" id="SM01100">
    <property type="entry name" value="CRAL_TRIO_N"/>
    <property type="match status" value="1"/>
</dbReference>
<evidence type="ECO:0000256" key="1">
    <source>
        <dbReference type="SAM" id="SignalP"/>
    </source>
</evidence>
<proteinExistence type="predicted"/>
<protein>
    <recommendedName>
        <fullName evidence="7">CRAL-TRIO domain-containing protein</fullName>
    </recommendedName>
</protein>
<evidence type="ECO:0000259" key="3">
    <source>
        <dbReference type="PROSITE" id="PS50191"/>
    </source>
</evidence>
<dbReference type="Pfam" id="PF03765">
    <property type="entry name" value="CRAL_TRIO_N"/>
    <property type="match status" value="1"/>
</dbReference>
<keyword evidence="6" id="KW-1185">Reference proteome</keyword>
<dbReference type="OrthoDB" id="2127056at2759"/>
<dbReference type="InterPro" id="IPR051026">
    <property type="entry name" value="PI/PC_transfer"/>
</dbReference>
<accession>A0A7S4A0S9</accession>
<dbReference type="PROSITE" id="PS50191">
    <property type="entry name" value="CRAL_TRIO"/>
    <property type="match status" value="1"/>
</dbReference>
<feature type="signal peptide" evidence="1">
    <location>
        <begin position="1"/>
        <end position="20"/>
    </location>
</feature>
<dbReference type="InterPro" id="IPR011993">
    <property type="entry name" value="PH-like_dom_sf"/>
</dbReference>
<organism evidence="4">
    <name type="scientific">Pelagomonas calceolata</name>
    <dbReference type="NCBI Taxonomy" id="35677"/>
    <lineage>
        <taxon>Eukaryota</taxon>
        <taxon>Sar</taxon>
        <taxon>Stramenopiles</taxon>
        <taxon>Ochrophyta</taxon>
        <taxon>Pelagophyceae</taxon>
        <taxon>Pelagomonadales</taxon>
        <taxon>Pelagomonadaceae</taxon>
        <taxon>Pelagomonas</taxon>
    </lineage>
</organism>
<evidence type="ECO:0000313" key="5">
    <source>
        <dbReference type="EMBL" id="CAH0370614.1"/>
    </source>
</evidence>
<dbReference type="Pfam" id="PF00169">
    <property type="entry name" value="PH"/>
    <property type="match status" value="1"/>
</dbReference>
<dbReference type="SMART" id="SM00516">
    <property type="entry name" value="SEC14"/>
    <property type="match status" value="1"/>
</dbReference>
<name>A0A7S4A0S9_9STRA</name>
<evidence type="ECO:0008006" key="7">
    <source>
        <dbReference type="Google" id="ProtNLM"/>
    </source>
</evidence>
<dbReference type="Gene3D" id="3.40.525.10">
    <property type="entry name" value="CRAL-TRIO lipid binding domain"/>
    <property type="match status" value="1"/>
</dbReference>
<dbReference type="InterPro" id="IPR036865">
    <property type="entry name" value="CRAL-TRIO_dom_sf"/>
</dbReference>
<dbReference type="Gene3D" id="2.30.29.30">
    <property type="entry name" value="Pleckstrin-homology domain (PH domain)/Phosphotyrosine-binding domain (PTB)"/>
    <property type="match status" value="1"/>
</dbReference>
<keyword evidence="1" id="KW-0732">Signal</keyword>
<dbReference type="CDD" id="cd00821">
    <property type="entry name" value="PH"/>
    <property type="match status" value="1"/>
</dbReference>
<feature type="domain" description="CRAL-TRIO" evidence="3">
    <location>
        <begin position="274"/>
        <end position="448"/>
    </location>
</feature>
<dbReference type="AlphaFoldDB" id="A0A7S4A0S9"/>
<sequence>MIASTSAAAWALLLVSLCYCAYRLVHYQNRDKPLGRRESVPLSQLEHASLRTVDTVHALAEELPAVAIDQVVQKAQIHGDQLKLGEACGATAATKEGQLAKRSTKGQWQTRYVALSSTHLVYAASKKQRKRTRFALPLENVTSVAAWHDADSFVVTSARGNELTLRASSVTIADDWMAAIRGAVEKRRRDRHEVLSEEDYLDASERAKVEALRVRCKDDPSLQRDHLLEDANLVRFVRARDGNVNKAEKMLRDHGQWRDEYGFGELLAAGKTPEDAFIERWWPDGLLEGSDLKGRPVQLIRLGKADLPGIEREVGRKKWIEYCCLKNEALFEEIRRRCLAQNTFETSAPLIMDMRDLGTHHAWGVPLFKAMLDVTEPNFPERLSATYIVNAPAVFSWLYGMVKGFLNPGTAAKVQVFGASDDHLKALLEVMPLATIPVDLGGEAPLPKNVSVGGTVPKGALADLRGTPGEPAVAVDRAVAEPEPETWGAYDTRVAEGET</sequence>
<dbReference type="PROSITE" id="PS50003">
    <property type="entry name" value="PH_DOMAIN"/>
    <property type="match status" value="1"/>
</dbReference>
<evidence type="ECO:0000259" key="2">
    <source>
        <dbReference type="PROSITE" id="PS50003"/>
    </source>
</evidence>
<dbReference type="EMBL" id="CAKKNE010000003">
    <property type="protein sequence ID" value="CAH0370614.1"/>
    <property type="molecule type" value="Genomic_DNA"/>
</dbReference>
<evidence type="ECO:0000313" key="6">
    <source>
        <dbReference type="Proteomes" id="UP000789595"/>
    </source>
</evidence>
<dbReference type="SUPFAM" id="SSF52087">
    <property type="entry name" value="CRAL/TRIO domain"/>
    <property type="match status" value="1"/>
</dbReference>
<dbReference type="SUPFAM" id="SSF46938">
    <property type="entry name" value="CRAL/TRIO N-terminal domain"/>
    <property type="match status" value="1"/>
</dbReference>
<dbReference type="Proteomes" id="UP000789595">
    <property type="component" value="Unassembled WGS sequence"/>
</dbReference>
<dbReference type="PANTHER" id="PTHR45657">
    <property type="entry name" value="CRAL-TRIO DOMAIN-CONTAINING PROTEIN YKL091C-RELATED"/>
    <property type="match status" value="1"/>
</dbReference>
<dbReference type="CDD" id="cd00170">
    <property type="entry name" value="SEC14"/>
    <property type="match status" value="1"/>
</dbReference>
<dbReference type="SUPFAM" id="SSF50729">
    <property type="entry name" value="PH domain-like"/>
    <property type="match status" value="1"/>
</dbReference>
<dbReference type="PANTHER" id="PTHR45657:SF1">
    <property type="entry name" value="CRAL-TRIO DOMAIN-CONTAINING PROTEIN YKL091C-RELATED"/>
    <property type="match status" value="1"/>
</dbReference>
<evidence type="ECO:0000313" key="4">
    <source>
        <dbReference type="EMBL" id="CAE0699675.1"/>
    </source>
</evidence>
<gene>
    <name evidence="4" type="ORF">PCAL00307_LOCUS15111</name>
    <name evidence="5" type="ORF">PECAL_3P05100</name>
</gene>
<reference evidence="5" key="2">
    <citation type="submission" date="2021-11" db="EMBL/GenBank/DDBJ databases">
        <authorList>
            <consortium name="Genoscope - CEA"/>
            <person name="William W."/>
        </authorList>
    </citation>
    <scope>NUCLEOTIDE SEQUENCE</scope>
</reference>
<dbReference type="SMART" id="SM00233">
    <property type="entry name" value="PH"/>
    <property type="match status" value="1"/>
</dbReference>
<dbReference type="InterPro" id="IPR001251">
    <property type="entry name" value="CRAL-TRIO_dom"/>
</dbReference>
<dbReference type="InterPro" id="IPR001849">
    <property type="entry name" value="PH_domain"/>
</dbReference>
<reference evidence="4" key="1">
    <citation type="submission" date="2021-01" db="EMBL/GenBank/DDBJ databases">
        <authorList>
            <person name="Corre E."/>
            <person name="Pelletier E."/>
            <person name="Niang G."/>
            <person name="Scheremetjew M."/>
            <person name="Finn R."/>
            <person name="Kale V."/>
            <person name="Holt S."/>
            <person name="Cochrane G."/>
            <person name="Meng A."/>
            <person name="Brown T."/>
            <person name="Cohen L."/>
        </authorList>
    </citation>
    <scope>NUCLEOTIDE SEQUENCE</scope>
    <source>
        <strain evidence="4">CCMP1756</strain>
    </source>
</reference>
<dbReference type="EMBL" id="HBIW01017527">
    <property type="protein sequence ID" value="CAE0699675.1"/>
    <property type="molecule type" value="Transcribed_RNA"/>
</dbReference>